<sequence>MALFENMLVLMLVAIIFLQLSRKLAVPYPTMLAVAGVIVASLPWAPEISIDPHLAMALFIAPALLDAAYDLPPRTIRRDWLPLLSLAVWVVILTTAAVAWIGVSLGGLPLAAAIALGAIVAPPDAAAAAAMLGRFALPRRAVAILQGESLLNDAVSLLIFSAAVGVAMGAASLTSLAPQLIIAVPGGVLVGMVLAGISMLFSSRLSGTLGGTLFEFVAVFGTWIIAERLHLSAILAVVAFAMTIAHYVPARQAPRTRLHSYSVWQASVFLLNVLAFLLMGLQARTIIRDLDPQELSFALSFAAAVFLTVVVVRIAWVFAYNRLMHYFQPTQSRFPRPTLRMSMVVSWCGMRGLVTLATALALPDNFPSRELIVLSALAVVLGSLIVQGLTLGPLIRLLGFEPDKSLEKDLARARLTLIDTAISELNARDDQAAASLREFYKEERVLVADGHHPRAISKTDQLRLTLIAAKRTKLNAMRHSGAIDDDVFHALEQDLDFAELAASPPEKLEIIDG</sequence>
<dbReference type="PANTHER" id="PTHR10110">
    <property type="entry name" value="SODIUM/HYDROGEN EXCHANGER"/>
    <property type="match status" value="1"/>
</dbReference>
<keyword evidence="5 10" id="KW-1133">Transmembrane helix</keyword>
<protein>
    <submittedName>
        <fullName evidence="12">CPA1 family monovalent cation:H+ antiporter</fullName>
    </submittedName>
</protein>
<evidence type="ECO:0000256" key="1">
    <source>
        <dbReference type="ARBA" id="ARBA00004651"/>
    </source>
</evidence>
<feature type="domain" description="Cation/H+ exchanger transmembrane" evidence="11">
    <location>
        <begin position="11"/>
        <end position="395"/>
    </location>
</feature>
<feature type="transmembrane region" description="Helical" evidence="10">
    <location>
        <begin position="374"/>
        <end position="398"/>
    </location>
</feature>
<dbReference type="AlphaFoldDB" id="A0A839EH86"/>
<feature type="transmembrane region" description="Helical" evidence="10">
    <location>
        <begin position="180"/>
        <end position="201"/>
    </location>
</feature>
<feature type="transmembrane region" description="Helical" evidence="10">
    <location>
        <begin position="295"/>
        <end position="320"/>
    </location>
</feature>
<feature type="transmembrane region" description="Helical" evidence="10">
    <location>
        <begin position="261"/>
        <end position="283"/>
    </location>
</feature>
<keyword evidence="7" id="KW-0406">Ion transport</keyword>
<keyword evidence="8 10" id="KW-0472">Membrane</keyword>
<dbReference type="EMBL" id="JACGXN010000001">
    <property type="protein sequence ID" value="MBA8876924.1"/>
    <property type="molecule type" value="Genomic_DNA"/>
</dbReference>
<feature type="transmembrane region" description="Helical" evidence="10">
    <location>
        <begin position="109"/>
        <end position="133"/>
    </location>
</feature>
<feature type="transmembrane region" description="Helical" evidence="10">
    <location>
        <begin position="208"/>
        <end position="225"/>
    </location>
</feature>
<evidence type="ECO:0000256" key="9">
    <source>
        <dbReference type="ARBA" id="ARBA00023201"/>
    </source>
</evidence>
<comment type="subcellular location">
    <subcellularLocation>
        <location evidence="1">Cell membrane</location>
        <topology evidence="1">Multi-pass membrane protein</topology>
    </subcellularLocation>
</comment>
<comment type="caution">
    <text evidence="12">The sequence shown here is derived from an EMBL/GenBank/DDBJ whole genome shotgun (WGS) entry which is preliminary data.</text>
</comment>
<evidence type="ECO:0000256" key="5">
    <source>
        <dbReference type="ARBA" id="ARBA00022989"/>
    </source>
</evidence>
<dbReference type="InterPro" id="IPR018422">
    <property type="entry name" value="Cation/H_exchanger_CPA1"/>
</dbReference>
<dbReference type="Proteomes" id="UP000549052">
    <property type="component" value="Unassembled WGS sequence"/>
</dbReference>
<organism evidence="12 13">
    <name type="scientific">Phyllobacterium myrsinacearum</name>
    <dbReference type="NCBI Taxonomy" id="28101"/>
    <lineage>
        <taxon>Bacteria</taxon>
        <taxon>Pseudomonadati</taxon>
        <taxon>Pseudomonadota</taxon>
        <taxon>Alphaproteobacteria</taxon>
        <taxon>Hyphomicrobiales</taxon>
        <taxon>Phyllobacteriaceae</taxon>
        <taxon>Phyllobacterium</taxon>
    </lineage>
</organism>
<feature type="transmembrane region" description="Helical" evidence="10">
    <location>
        <begin position="231"/>
        <end position="249"/>
    </location>
</feature>
<keyword evidence="2" id="KW-0813">Transport</keyword>
<evidence type="ECO:0000259" key="11">
    <source>
        <dbReference type="Pfam" id="PF00999"/>
    </source>
</evidence>
<dbReference type="InterPro" id="IPR006153">
    <property type="entry name" value="Cation/H_exchanger_TM"/>
</dbReference>
<name>A0A839EH86_9HYPH</name>
<evidence type="ECO:0000256" key="2">
    <source>
        <dbReference type="ARBA" id="ARBA00022448"/>
    </source>
</evidence>
<dbReference type="GO" id="GO:0015385">
    <property type="term" value="F:sodium:proton antiporter activity"/>
    <property type="evidence" value="ECO:0007669"/>
    <property type="project" value="InterPro"/>
</dbReference>
<evidence type="ECO:0000256" key="10">
    <source>
        <dbReference type="SAM" id="Phobius"/>
    </source>
</evidence>
<feature type="transmembrane region" description="Helical" evidence="10">
    <location>
        <begin position="154"/>
        <end position="174"/>
    </location>
</feature>
<dbReference type="GO" id="GO:0015386">
    <property type="term" value="F:potassium:proton antiporter activity"/>
    <property type="evidence" value="ECO:0007669"/>
    <property type="project" value="TreeGrafter"/>
</dbReference>
<dbReference type="Pfam" id="PF00999">
    <property type="entry name" value="Na_H_Exchanger"/>
    <property type="match status" value="1"/>
</dbReference>
<gene>
    <name evidence="12" type="ORF">FHW16_000606</name>
</gene>
<evidence type="ECO:0000256" key="6">
    <source>
        <dbReference type="ARBA" id="ARBA00023053"/>
    </source>
</evidence>
<keyword evidence="13" id="KW-1185">Reference proteome</keyword>
<dbReference type="GO" id="GO:0051453">
    <property type="term" value="P:regulation of intracellular pH"/>
    <property type="evidence" value="ECO:0007669"/>
    <property type="project" value="TreeGrafter"/>
</dbReference>
<accession>A0A839EH86</accession>
<reference evidence="12 13" key="1">
    <citation type="submission" date="2020-07" db="EMBL/GenBank/DDBJ databases">
        <title>Genomic Encyclopedia of Type Strains, Phase IV (KMG-V): Genome sequencing to study the core and pangenomes of soil and plant-associated prokaryotes.</title>
        <authorList>
            <person name="Whitman W."/>
        </authorList>
    </citation>
    <scope>NUCLEOTIDE SEQUENCE [LARGE SCALE GENOMIC DNA]</scope>
    <source>
        <strain evidence="12 13">AN3</strain>
    </source>
</reference>
<proteinExistence type="predicted"/>
<feature type="transmembrane region" description="Helical" evidence="10">
    <location>
        <begin position="341"/>
        <end position="362"/>
    </location>
</feature>
<evidence type="ECO:0000313" key="12">
    <source>
        <dbReference type="EMBL" id="MBA8876924.1"/>
    </source>
</evidence>
<dbReference type="Gene3D" id="6.10.140.1330">
    <property type="match status" value="1"/>
</dbReference>
<evidence type="ECO:0000256" key="4">
    <source>
        <dbReference type="ARBA" id="ARBA00022692"/>
    </source>
</evidence>
<keyword evidence="4 10" id="KW-0812">Transmembrane</keyword>
<keyword evidence="6" id="KW-0915">Sodium</keyword>
<evidence type="ECO:0000256" key="7">
    <source>
        <dbReference type="ARBA" id="ARBA00023065"/>
    </source>
</evidence>
<dbReference type="GO" id="GO:0098719">
    <property type="term" value="P:sodium ion import across plasma membrane"/>
    <property type="evidence" value="ECO:0007669"/>
    <property type="project" value="TreeGrafter"/>
</dbReference>
<evidence type="ECO:0000313" key="13">
    <source>
        <dbReference type="Proteomes" id="UP000549052"/>
    </source>
</evidence>
<evidence type="ECO:0000256" key="3">
    <source>
        <dbReference type="ARBA" id="ARBA00022475"/>
    </source>
</evidence>
<dbReference type="PANTHER" id="PTHR10110:SF86">
    <property type="entry name" value="SODIUM_HYDROGEN EXCHANGER 7"/>
    <property type="match status" value="1"/>
</dbReference>
<evidence type="ECO:0000256" key="8">
    <source>
        <dbReference type="ARBA" id="ARBA00023136"/>
    </source>
</evidence>
<keyword evidence="3" id="KW-1003">Cell membrane</keyword>
<dbReference type="RefSeq" id="WP_182547658.1">
    <property type="nucleotide sequence ID" value="NZ_JACGXN010000001.1"/>
</dbReference>
<keyword evidence="9" id="KW-0739">Sodium transport</keyword>
<feature type="transmembrane region" description="Helical" evidence="10">
    <location>
        <begin position="81"/>
        <end position="103"/>
    </location>
</feature>
<dbReference type="GO" id="GO:0005886">
    <property type="term" value="C:plasma membrane"/>
    <property type="evidence" value="ECO:0007669"/>
    <property type="project" value="UniProtKB-SubCell"/>
</dbReference>